<dbReference type="SUPFAM" id="SSF53474">
    <property type="entry name" value="alpha/beta-Hydrolases"/>
    <property type="match status" value="1"/>
</dbReference>
<evidence type="ECO:0000313" key="6">
    <source>
        <dbReference type="EMBL" id="CPV66038.1"/>
    </source>
</evidence>
<evidence type="ECO:0000256" key="4">
    <source>
        <dbReference type="ARBA" id="ARBA00023157"/>
    </source>
</evidence>
<evidence type="ECO:0000313" key="7">
    <source>
        <dbReference type="Proteomes" id="UP000045782"/>
    </source>
</evidence>
<dbReference type="Gene3D" id="3.40.50.1820">
    <property type="entry name" value="alpha/beta hydrolase"/>
    <property type="match status" value="1"/>
</dbReference>
<dbReference type="InterPro" id="IPR000675">
    <property type="entry name" value="Cutinase/axe"/>
</dbReference>
<accession>A0A0U0ZSP3</accession>
<reference evidence="6 7" key="1">
    <citation type="submission" date="2015-03" db="EMBL/GenBank/DDBJ databases">
        <authorList>
            <person name="Murphy D."/>
        </authorList>
    </citation>
    <scope>NUCLEOTIDE SEQUENCE [LARGE SCALE GENOMIC DNA]</scope>
    <source>
        <strain evidence="6 7">PAP088</strain>
    </source>
</reference>
<dbReference type="PANTHER" id="PTHR33630:SF9">
    <property type="entry name" value="CUTINASE 4"/>
    <property type="match status" value="1"/>
</dbReference>
<keyword evidence="5" id="KW-0732">Signal</keyword>
<dbReference type="AlphaFoldDB" id="A0A0U0ZSP3"/>
<keyword evidence="4" id="KW-1015">Disulfide bond</keyword>
<evidence type="ECO:0000256" key="3">
    <source>
        <dbReference type="ARBA" id="ARBA00022801"/>
    </source>
</evidence>
<feature type="signal peptide" evidence="5">
    <location>
        <begin position="1"/>
        <end position="33"/>
    </location>
</feature>
<evidence type="ECO:0000256" key="1">
    <source>
        <dbReference type="ARBA" id="ARBA00007534"/>
    </source>
</evidence>
<sequence length="467" mass="47882">MKAHTPLWWSLITTTCVLVPPAVGIAGAPQAAAAACPAANIVAVPGTTETAADANPQKPTGLLKEAIEPVKKVTKGKVASYYVPYPATIVSDDSKSIGYNNSRQAGVDNATRAIAAQAQKCPNTRYIITGYSQGAHAAGDLATLIGNGKSPIGPEKIIGVVLLADPAQAPQGEPTIGLSAPAIGFAGARPVGFGSLTDRVLSVCTPGDFYCNSPAQSPTLRLIGQLGSQLDSADPSGSAHQLLGLFIGTFLAPVSDAIAGFLSLLNSPNFVGNLVGAGQHMLASLVQQLGSSSPILQGIGTIISSVQAIVNAVNSRSFASIPGLVATAVRACTDIAGSVDSARNAVNDYGAGQNWSAVGTAVSRLQQAGFRNPAAIPNDTEKLFSVVSTALSSLMNALPSAQYPPMGSMYSQFTPNQVTGDLVSFARFLQGGAHTSYATTVMDNAGHTGTQIMSRWMLNQIQKLPTI</sequence>
<keyword evidence="2" id="KW-0719">Serine esterase</keyword>
<organism evidence="6 7">
    <name type="scientific">Mycobacteroides abscessus</name>
    <dbReference type="NCBI Taxonomy" id="36809"/>
    <lineage>
        <taxon>Bacteria</taxon>
        <taxon>Bacillati</taxon>
        <taxon>Actinomycetota</taxon>
        <taxon>Actinomycetes</taxon>
        <taxon>Mycobacteriales</taxon>
        <taxon>Mycobacteriaceae</taxon>
        <taxon>Mycobacteroides</taxon>
    </lineage>
</organism>
<dbReference type="InterPro" id="IPR029058">
    <property type="entry name" value="AB_hydrolase_fold"/>
</dbReference>
<dbReference type="RefSeq" id="WP_052618970.1">
    <property type="nucleotide sequence ID" value="NZ_CSWP01000009.1"/>
</dbReference>
<proteinExistence type="inferred from homology"/>
<dbReference type="GO" id="GO:0052689">
    <property type="term" value="F:carboxylic ester hydrolase activity"/>
    <property type="evidence" value="ECO:0007669"/>
    <property type="project" value="UniProtKB-KW"/>
</dbReference>
<dbReference type="Pfam" id="PF01083">
    <property type="entry name" value="Cutinase"/>
    <property type="match status" value="1"/>
</dbReference>
<keyword evidence="3" id="KW-0378">Hydrolase</keyword>
<dbReference type="EMBL" id="CSWP01000009">
    <property type="protein sequence ID" value="CPV66038.1"/>
    <property type="molecule type" value="Genomic_DNA"/>
</dbReference>
<evidence type="ECO:0000256" key="5">
    <source>
        <dbReference type="SAM" id="SignalP"/>
    </source>
</evidence>
<dbReference type="Proteomes" id="UP000045782">
    <property type="component" value="Unassembled WGS sequence"/>
</dbReference>
<name>A0A0U0ZSP3_9MYCO</name>
<dbReference type="PANTHER" id="PTHR33630">
    <property type="entry name" value="CUTINASE RV1984C-RELATED-RELATED"/>
    <property type="match status" value="1"/>
</dbReference>
<gene>
    <name evidence="6" type="ORF">ERS075579_03928</name>
</gene>
<comment type="similarity">
    <text evidence="1">Belongs to the cutinase family.</text>
</comment>
<dbReference type="SMART" id="SM01110">
    <property type="entry name" value="Cutinase"/>
    <property type="match status" value="1"/>
</dbReference>
<evidence type="ECO:0000256" key="2">
    <source>
        <dbReference type="ARBA" id="ARBA00022487"/>
    </source>
</evidence>
<protein>
    <submittedName>
        <fullName evidence="6">Cutinase</fullName>
    </submittedName>
</protein>
<feature type="chain" id="PRO_5038595965" evidence="5">
    <location>
        <begin position="34"/>
        <end position="467"/>
    </location>
</feature>